<dbReference type="RefSeq" id="WP_274109594.1">
    <property type="nucleotide sequence ID" value="NZ_JAPCKI010000004.1"/>
</dbReference>
<evidence type="ECO:0000259" key="2">
    <source>
        <dbReference type="Pfam" id="PF00534"/>
    </source>
</evidence>
<dbReference type="Proteomes" id="UP001148932">
    <property type="component" value="Unassembled WGS sequence"/>
</dbReference>
<dbReference type="InterPro" id="IPR022623">
    <property type="entry name" value="Glyco_trans_4"/>
</dbReference>
<feature type="domain" description="Glycosyl transferase family 4" evidence="3">
    <location>
        <begin position="24"/>
        <end position="197"/>
    </location>
</feature>
<dbReference type="PANTHER" id="PTHR46401">
    <property type="entry name" value="GLYCOSYLTRANSFERASE WBBK-RELATED"/>
    <property type="match status" value="1"/>
</dbReference>
<keyword evidence="5" id="KW-1185">Reference proteome</keyword>
<dbReference type="Pfam" id="PF00534">
    <property type="entry name" value="Glycos_transf_1"/>
    <property type="match status" value="1"/>
</dbReference>
<evidence type="ECO:0000256" key="1">
    <source>
        <dbReference type="ARBA" id="ARBA00022679"/>
    </source>
</evidence>
<dbReference type="EC" id="2.4.-.-" evidence="4"/>
<feature type="domain" description="Glycosyl transferase family 1" evidence="2">
    <location>
        <begin position="216"/>
        <end position="386"/>
    </location>
</feature>
<keyword evidence="4" id="KW-0328">Glycosyltransferase</keyword>
<dbReference type="SUPFAM" id="SSF53756">
    <property type="entry name" value="UDP-Glycosyltransferase/glycogen phosphorylase"/>
    <property type="match status" value="1"/>
</dbReference>
<reference evidence="4" key="1">
    <citation type="submission" date="2022-10" db="EMBL/GenBank/DDBJ databases">
        <title>Description of microaerobic benzene degrading bacteria.</title>
        <authorList>
            <person name="Bedics A."/>
            <person name="Tancsics A."/>
            <person name="Banerjee S."/>
        </authorList>
    </citation>
    <scope>NUCLEOTIDE SEQUENCE</scope>
    <source>
        <strain evidence="4">D2M1</strain>
    </source>
</reference>
<protein>
    <submittedName>
        <fullName evidence="4">Glycosyltransferase</fullName>
        <ecNumber evidence="4">2.4.-.-</ecNumber>
    </submittedName>
</protein>
<comment type="caution">
    <text evidence="4">The sequence shown here is derived from an EMBL/GenBank/DDBJ whole genome shotgun (WGS) entry which is preliminary data.</text>
</comment>
<dbReference type="Gene3D" id="3.40.50.2000">
    <property type="entry name" value="Glycogen Phosphorylase B"/>
    <property type="match status" value="2"/>
</dbReference>
<dbReference type="PANTHER" id="PTHR46401:SF2">
    <property type="entry name" value="GLYCOSYLTRANSFERASE WBBK-RELATED"/>
    <property type="match status" value="1"/>
</dbReference>
<dbReference type="EMBL" id="JAPCKI010000004">
    <property type="protein sequence ID" value="MDD2177681.1"/>
    <property type="molecule type" value="Genomic_DNA"/>
</dbReference>
<evidence type="ECO:0000259" key="3">
    <source>
        <dbReference type="Pfam" id="PF12000"/>
    </source>
</evidence>
<evidence type="ECO:0000313" key="5">
    <source>
        <dbReference type="Proteomes" id="UP001148932"/>
    </source>
</evidence>
<dbReference type="GO" id="GO:0016757">
    <property type="term" value="F:glycosyltransferase activity"/>
    <property type="evidence" value="ECO:0007669"/>
    <property type="project" value="UniProtKB-KW"/>
</dbReference>
<organism evidence="4 5">
    <name type="scientific">Acidovorax benzenivorans</name>
    <dbReference type="NCBI Taxonomy" id="2987520"/>
    <lineage>
        <taxon>Bacteria</taxon>
        <taxon>Pseudomonadati</taxon>
        <taxon>Pseudomonadota</taxon>
        <taxon>Betaproteobacteria</taxon>
        <taxon>Burkholderiales</taxon>
        <taxon>Comamonadaceae</taxon>
        <taxon>Acidovorax</taxon>
    </lineage>
</organism>
<accession>A0ABT5RWW4</accession>
<keyword evidence="1 4" id="KW-0808">Transferase</keyword>
<name>A0ABT5RWW4_9BURK</name>
<evidence type="ECO:0000313" key="4">
    <source>
        <dbReference type="EMBL" id="MDD2177681.1"/>
    </source>
</evidence>
<dbReference type="Pfam" id="PF12000">
    <property type="entry name" value="Glyco_trans_4_3"/>
    <property type="match status" value="1"/>
</dbReference>
<proteinExistence type="predicted"/>
<gene>
    <name evidence="4" type="ORF">OIN59_09560</name>
</gene>
<sequence length="414" mass="46230">MRILFIHQNFPGQFKYLAPALAARGHEVVALGINQPSGDTLGVKVVLHRPQFTPVVASSDPDTTALYELHKKMERGISVARALQALQRSGFTPDLVYAHSGWGEAFYIKDVFPETKLLVYAEYFYQANGGDSHFDPEFSRSTEGDQRRLHTKNLHLMHALTHADCGLSPTLFQRDRHPQALREHIEVIHDGIDTERFAPAAQAFISLRNAGIRLTAQDEIVTFAVRELEPYRGYHIFMRALPELLAQRPKAHVIIVGGSGASYGAAAPAGTTWRKVFHDEVANRIDHRRVHFVGKLPHATLTQLMQVSTVHAYLTYPFVLSWSLMEAMSVGCLIVASDTAPVQEHIRHGENGLLVDFFDPQALANTIAQAIEQREELRRLRSAARSHVVANLDLQRTCLPAQINLLSRLLSAPL</sequence>
<dbReference type="InterPro" id="IPR001296">
    <property type="entry name" value="Glyco_trans_1"/>
</dbReference>